<sequence>MATGRQGCVWYQREVSIPGKKRGFHLITEEIIGKIPELSHIQMGIAHVHIKHTSASLAINENWDPQVREDMEMFLTKLIPESTPFKHSCEGPDDMPAHIKACFLGNSVNVPITDGKLNLGSWQGIWLCEHRNNAGPRKVVITLQGAPK</sequence>
<name>A0AAE0VK54_9BIVA</name>
<dbReference type="SUPFAM" id="SSF111038">
    <property type="entry name" value="YjbQ-like"/>
    <property type="match status" value="1"/>
</dbReference>
<organism evidence="2 3">
    <name type="scientific">Potamilus streckersoni</name>
    <dbReference type="NCBI Taxonomy" id="2493646"/>
    <lineage>
        <taxon>Eukaryota</taxon>
        <taxon>Metazoa</taxon>
        <taxon>Spiralia</taxon>
        <taxon>Lophotrochozoa</taxon>
        <taxon>Mollusca</taxon>
        <taxon>Bivalvia</taxon>
        <taxon>Autobranchia</taxon>
        <taxon>Heteroconchia</taxon>
        <taxon>Palaeoheterodonta</taxon>
        <taxon>Unionida</taxon>
        <taxon>Unionoidea</taxon>
        <taxon>Unionidae</taxon>
        <taxon>Ambleminae</taxon>
        <taxon>Lampsilini</taxon>
        <taxon>Potamilus</taxon>
    </lineage>
</organism>
<gene>
    <name evidence="2" type="ORF">CHS0354_002706</name>
</gene>
<reference evidence="2" key="1">
    <citation type="journal article" date="2021" name="Genome Biol. Evol.">
        <title>A High-Quality Reference Genome for a Parasitic Bivalve with Doubly Uniparental Inheritance (Bivalvia: Unionida).</title>
        <authorList>
            <person name="Smith C.H."/>
        </authorList>
    </citation>
    <scope>NUCLEOTIDE SEQUENCE</scope>
    <source>
        <strain evidence="2">CHS0354</strain>
    </source>
</reference>
<dbReference type="AlphaFoldDB" id="A0AAE0VK54"/>
<proteinExistence type="inferred from homology"/>
<dbReference type="Gene3D" id="2.60.120.460">
    <property type="entry name" value="YjbQ-like"/>
    <property type="match status" value="1"/>
</dbReference>
<reference evidence="2" key="2">
    <citation type="journal article" date="2021" name="Genome Biol. Evol.">
        <title>Developing a high-quality reference genome for a parasitic bivalve with doubly uniparental inheritance (Bivalvia: Unionida).</title>
        <authorList>
            <person name="Smith C.H."/>
        </authorList>
    </citation>
    <scope>NUCLEOTIDE SEQUENCE</scope>
    <source>
        <strain evidence="2">CHS0354</strain>
        <tissue evidence="2">Mantle</tissue>
    </source>
</reference>
<dbReference type="InterPro" id="IPR035917">
    <property type="entry name" value="YjbQ-like_sf"/>
</dbReference>
<dbReference type="PANTHER" id="PTHR30615:SF8">
    <property type="entry name" value="UPF0047 PROTEIN C4A8.02C"/>
    <property type="match status" value="1"/>
</dbReference>
<reference evidence="2" key="3">
    <citation type="submission" date="2023-05" db="EMBL/GenBank/DDBJ databases">
        <authorList>
            <person name="Smith C.H."/>
        </authorList>
    </citation>
    <scope>NUCLEOTIDE SEQUENCE</scope>
    <source>
        <strain evidence="2">CHS0354</strain>
        <tissue evidence="2">Mantle</tissue>
    </source>
</reference>
<protein>
    <recommendedName>
        <fullName evidence="4">Secondary thiamine-phosphate synthase enzyme</fullName>
    </recommendedName>
</protein>
<dbReference type="EMBL" id="JAEAOA010000217">
    <property type="protein sequence ID" value="KAK3580606.1"/>
    <property type="molecule type" value="Genomic_DNA"/>
</dbReference>
<dbReference type="InterPro" id="IPR001602">
    <property type="entry name" value="UPF0047_YjbQ-like"/>
</dbReference>
<evidence type="ECO:0008006" key="4">
    <source>
        <dbReference type="Google" id="ProtNLM"/>
    </source>
</evidence>
<dbReference type="Pfam" id="PF01894">
    <property type="entry name" value="YjbQ"/>
    <property type="match status" value="1"/>
</dbReference>
<dbReference type="PANTHER" id="PTHR30615">
    <property type="entry name" value="UNCHARACTERIZED PROTEIN YJBQ-RELATED"/>
    <property type="match status" value="1"/>
</dbReference>
<accession>A0AAE0VK54</accession>
<dbReference type="NCBIfam" id="TIGR00149">
    <property type="entry name" value="TIGR00149_YjbQ"/>
    <property type="match status" value="1"/>
</dbReference>
<evidence type="ECO:0000256" key="1">
    <source>
        <dbReference type="ARBA" id="ARBA00005534"/>
    </source>
</evidence>
<dbReference type="PIRSF" id="PIRSF004681">
    <property type="entry name" value="UCP004681"/>
    <property type="match status" value="1"/>
</dbReference>
<evidence type="ECO:0000313" key="2">
    <source>
        <dbReference type="EMBL" id="KAK3580606.1"/>
    </source>
</evidence>
<evidence type="ECO:0000313" key="3">
    <source>
        <dbReference type="Proteomes" id="UP001195483"/>
    </source>
</evidence>
<comment type="caution">
    <text evidence="2">The sequence shown here is derived from an EMBL/GenBank/DDBJ whole genome shotgun (WGS) entry which is preliminary data.</text>
</comment>
<keyword evidence="3" id="KW-1185">Reference proteome</keyword>
<comment type="similarity">
    <text evidence="1">Belongs to the UPF0047 family.</text>
</comment>
<dbReference type="Proteomes" id="UP001195483">
    <property type="component" value="Unassembled WGS sequence"/>
</dbReference>